<dbReference type="Gramene" id="OBART04G22700.1">
    <property type="protein sequence ID" value="OBART04G22700.1"/>
    <property type="gene ID" value="OBART04G22700"/>
</dbReference>
<dbReference type="HOGENOM" id="CLU_172103_0_0_1"/>
<evidence type="ECO:0000313" key="2">
    <source>
        <dbReference type="Proteomes" id="UP000026960"/>
    </source>
</evidence>
<dbReference type="Proteomes" id="UP000026960">
    <property type="component" value="Chromosome 4"/>
</dbReference>
<reference evidence="1" key="2">
    <citation type="submission" date="2015-03" db="UniProtKB">
        <authorList>
            <consortium name="EnsemblPlants"/>
        </authorList>
    </citation>
    <scope>IDENTIFICATION</scope>
</reference>
<keyword evidence="2" id="KW-1185">Reference proteome</keyword>
<reference evidence="1" key="1">
    <citation type="journal article" date="2009" name="Rice">
        <title>De Novo Next Generation Sequencing of Plant Genomes.</title>
        <authorList>
            <person name="Rounsley S."/>
            <person name="Marri P.R."/>
            <person name="Yu Y."/>
            <person name="He R."/>
            <person name="Sisneros N."/>
            <person name="Goicoechea J.L."/>
            <person name="Lee S.J."/>
            <person name="Angelova A."/>
            <person name="Kudrna D."/>
            <person name="Luo M."/>
            <person name="Affourtit J."/>
            <person name="Desany B."/>
            <person name="Knight J."/>
            <person name="Niazi F."/>
            <person name="Egholm M."/>
            <person name="Wing R.A."/>
        </authorList>
    </citation>
    <scope>NUCLEOTIDE SEQUENCE [LARGE SCALE GENOMIC DNA]</scope>
    <source>
        <strain evidence="1">cv. IRGC 105608</strain>
    </source>
</reference>
<evidence type="ECO:0000313" key="1">
    <source>
        <dbReference type="EnsemblPlants" id="OBART04G22700.1"/>
    </source>
</evidence>
<accession>A0A0D3FZA9</accession>
<organism evidence="1">
    <name type="scientific">Oryza barthii</name>
    <dbReference type="NCBI Taxonomy" id="65489"/>
    <lineage>
        <taxon>Eukaryota</taxon>
        <taxon>Viridiplantae</taxon>
        <taxon>Streptophyta</taxon>
        <taxon>Embryophyta</taxon>
        <taxon>Tracheophyta</taxon>
        <taxon>Spermatophyta</taxon>
        <taxon>Magnoliopsida</taxon>
        <taxon>Liliopsida</taxon>
        <taxon>Poales</taxon>
        <taxon>Poaceae</taxon>
        <taxon>BOP clade</taxon>
        <taxon>Oryzoideae</taxon>
        <taxon>Oryzeae</taxon>
        <taxon>Oryzinae</taxon>
        <taxon>Oryza</taxon>
    </lineage>
</organism>
<dbReference type="EnsemblPlants" id="OBART04G22700.1">
    <property type="protein sequence ID" value="OBART04G22700.1"/>
    <property type="gene ID" value="OBART04G22700"/>
</dbReference>
<proteinExistence type="predicted"/>
<dbReference type="PaxDb" id="65489-OBART04G22700.1"/>
<dbReference type="AlphaFoldDB" id="A0A0D3FZA9"/>
<name>A0A0D3FZA9_9ORYZ</name>
<protein>
    <submittedName>
        <fullName evidence="1">Uncharacterized protein</fullName>
    </submittedName>
</protein>
<sequence length="112" mass="12383">MNRSLLGHMLNADDDDEVHTNKSGLFSSMSPRRTNYIETDTTSLILGRQIDDPTGCDMAHARAYTSYVAIRLSSSPTPGPRQHLNLWLLSLLLSAAFASHLNLTSHNTEQSL</sequence>